<evidence type="ECO:0000256" key="3">
    <source>
        <dbReference type="ARBA" id="ARBA00034483"/>
    </source>
</evidence>
<dbReference type="PANTHER" id="PTHR14017:SF1">
    <property type="entry name" value="LD02225P"/>
    <property type="match status" value="1"/>
</dbReference>
<proteinExistence type="inferred from homology"/>
<evidence type="ECO:0000256" key="1">
    <source>
        <dbReference type="ARBA" id="ARBA00004123"/>
    </source>
</evidence>
<dbReference type="GO" id="GO:0044666">
    <property type="term" value="C:MLL3/4 complex"/>
    <property type="evidence" value="ECO:0007669"/>
    <property type="project" value="TreeGrafter"/>
</dbReference>
<dbReference type="InterPro" id="IPR019734">
    <property type="entry name" value="TPR_rpt"/>
</dbReference>
<dbReference type="InterPro" id="IPR051630">
    <property type="entry name" value="Corepressor-Demethylase"/>
</dbReference>
<dbReference type="InterPro" id="IPR011990">
    <property type="entry name" value="TPR-like_helical_dom_sf"/>
</dbReference>
<dbReference type="PANTHER" id="PTHR14017">
    <property type="entry name" value="LYSINE-SPECIFIC DEMETHYLASE"/>
    <property type="match status" value="1"/>
</dbReference>
<dbReference type="EMBL" id="CAACVG010013935">
    <property type="protein sequence ID" value="VEN62541.1"/>
    <property type="molecule type" value="Genomic_DNA"/>
</dbReference>
<dbReference type="SMART" id="SM00028">
    <property type="entry name" value="TPR"/>
    <property type="match status" value="2"/>
</dbReference>
<evidence type="ECO:0000313" key="4">
    <source>
        <dbReference type="EMBL" id="VEN62541.1"/>
    </source>
</evidence>
<dbReference type="SUPFAM" id="SSF48452">
    <property type="entry name" value="TPR-like"/>
    <property type="match status" value="1"/>
</dbReference>
<dbReference type="Proteomes" id="UP000410492">
    <property type="component" value="Unassembled WGS sequence"/>
</dbReference>
<feature type="non-terminal residue" evidence="4">
    <location>
        <position position="1"/>
    </location>
</feature>
<comment type="subcellular location">
    <subcellularLocation>
        <location evidence="1">Nucleus</location>
    </subcellularLocation>
</comment>
<dbReference type="GO" id="GO:0071558">
    <property type="term" value="F:histone H3K27me2/H3K27me3 demethylase activity"/>
    <property type="evidence" value="ECO:0007669"/>
    <property type="project" value="TreeGrafter"/>
</dbReference>
<sequence>TVKFHIAHLFEVQGKVKIAKDRYEALLKDKTISQSLKADILRQLGWLYHCQDSLGEKSQRIPLAIHYLQRANEADQFSGQTLYLLGRCYASIGKVHDAFIAYRNSVEKSEGNADTWCSIGVLYQQQNQPMDALQAYICAVQLDKCHSAAWANLGILYENSLQARDAYACYLNSSRGC</sequence>
<accession>A0A653DT66</accession>
<evidence type="ECO:0000313" key="5">
    <source>
        <dbReference type="Proteomes" id="UP000410492"/>
    </source>
</evidence>
<dbReference type="GO" id="GO:0031490">
    <property type="term" value="F:chromatin DNA binding"/>
    <property type="evidence" value="ECO:0007669"/>
    <property type="project" value="TreeGrafter"/>
</dbReference>
<name>A0A653DT66_CALMS</name>
<gene>
    <name evidence="4" type="ORF">CALMAC_LOCUS19633</name>
</gene>
<protein>
    <submittedName>
        <fullName evidence="4">Uncharacterized protein</fullName>
    </submittedName>
</protein>
<dbReference type="GO" id="GO:0000978">
    <property type="term" value="F:RNA polymerase II cis-regulatory region sequence-specific DNA binding"/>
    <property type="evidence" value="ECO:0007669"/>
    <property type="project" value="TreeGrafter"/>
</dbReference>
<dbReference type="GO" id="GO:0010468">
    <property type="term" value="P:regulation of gene expression"/>
    <property type="evidence" value="ECO:0007669"/>
    <property type="project" value="TreeGrafter"/>
</dbReference>
<dbReference type="AlphaFoldDB" id="A0A653DT66"/>
<dbReference type="Gene3D" id="1.25.40.10">
    <property type="entry name" value="Tetratricopeptide repeat domain"/>
    <property type="match status" value="1"/>
</dbReference>
<dbReference type="OrthoDB" id="418911at2759"/>
<reference evidence="4 5" key="1">
    <citation type="submission" date="2019-01" db="EMBL/GenBank/DDBJ databases">
        <authorList>
            <person name="Sayadi A."/>
        </authorList>
    </citation>
    <scope>NUCLEOTIDE SEQUENCE [LARGE SCALE GENOMIC DNA]</scope>
</reference>
<comment type="similarity">
    <text evidence="3">Belongs to the UTX family.</text>
</comment>
<keyword evidence="2" id="KW-0539">Nucleus</keyword>
<keyword evidence="5" id="KW-1185">Reference proteome</keyword>
<organism evidence="4 5">
    <name type="scientific">Callosobruchus maculatus</name>
    <name type="common">Southern cowpea weevil</name>
    <name type="synonym">Pulse bruchid</name>
    <dbReference type="NCBI Taxonomy" id="64391"/>
    <lineage>
        <taxon>Eukaryota</taxon>
        <taxon>Metazoa</taxon>
        <taxon>Ecdysozoa</taxon>
        <taxon>Arthropoda</taxon>
        <taxon>Hexapoda</taxon>
        <taxon>Insecta</taxon>
        <taxon>Pterygota</taxon>
        <taxon>Neoptera</taxon>
        <taxon>Endopterygota</taxon>
        <taxon>Coleoptera</taxon>
        <taxon>Polyphaga</taxon>
        <taxon>Cucujiformia</taxon>
        <taxon>Chrysomeloidea</taxon>
        <taxon>Chrysomelidae</taxon>
        <taxon>Bruchinae</taxon>
        <taxon>Bruchini</taxon>
        <taxon>Callosobruchus</taxon>
    </lineage>
</organism>
<evidence type="ECO:0000256" key="2">
    <source>
        <dbReference type="ARBA" id="ARBA00023242"/>
    </source>
</evidence>
<dbReference type="Pfam" id="PF13432">
    <property type="entry name" value="TPR_16"/>
    <property type="match status" value="1"/>
</dbReference>